<keyword evidence="1" id="KW-0812">Transmembrane</keyword>
<keyword evidence="1" id="KW-0472">Membrane</keyword>
<dbReference type="InterPro" id="IPR056390">
    <property type="entry name" value="Holin_phage"/>
</dbReference>
<dbReference type="Proteomes" id="UP000250245">
    <property type="component" value="Unassembled WGS sequence"/>
</dbReference>
<gene>
    <name evidence="2" type="ORF">NCTC11820_01191</name>
</gene>
<keyword evidence="1" id="KW-1133">Transmembrane helix</keyword>
<dbReference type="Pfam" id="PF23809">
    <property type="entry name" value="Phage_holin_9"/>
    <property type="match status" value="1"/>
</dbReference>
<evidence type="ECO:0000313" key="3">
    <source>
        <dbReference type="Proteomes" id="UP000250245"/>
    </source>
</evidence>
<dbReference type="AlphaFoldDB" id="A0A2X2YMH5"/>
<reference evidence="2 3" key="1">
    <citation type="submission" date="2018-06" db="EMBL/GenBank/DDBJ databases">
        <authorList>
            <consortium name="Pathogen Informatics"/>
            <person name="Doyle S."/>
        </authorList>
    </citation>
    <scope>NUCLEOTIDE SEQUENCE [LARGE SCALE GENOMIC DNA]</scope>
    <source>
        <strain evidence="2 3">NCTC11820</strain>
    </source>
</reference>
<evidence type="ECO:0000256" key="1">
    <source>
        <dbReference type="SAM" id="Phobius"/>
    </source>
</evidence>
<feature type="transmembrane region" description="Helical" evidence="1">
    <location>
        <begin position="24"/>
        <end position="42"/>
    </location>
</feature>
<sequence length="74" mass="7947">MGNHEETLETKSITELIPPPVRSWLYGIVTALIPLLSAYGVISDQTAPLWIALAGAILATGTALVYRPTRNKGD</sequence>
<proteinExistence type="predicted"/>
<dbReference type="EMBL" id="UASJ01000001">
    <property type="protein sequence ID" value="SQB64837.1"/>
    <property type="molecule type" value="Genomic_DNA"/>
</dbReference>
<organism evidence="2 3">
    <name type="scientific">Mobiluncus curtisii</name>
    <dbReference type="NCBI Taxonomy" id="2051"/>
    <lineage>
        <taxon>Bacteria</taxon>
        <taxon>Bacillati</taxon>
        <taxon>Actinomycetota</taxon>
        <taxon>Actinomycetes</taxon>
        <taxon>Actinomycetales</taxon>
        <taxon>Actinomycetaceae</taxon>
        <taxon>Mobiluncus</taxon>
    </lineage>
</organism>
<evidence type="ECO:0000313" key="2">
    <source>
        <dbReference type="EMBL" id="SQB64837.1"/>
    </source>
</evidence>
<accession>A0A2X2YMH5</accession>
<dbReference type="RefSeq" id="WP_013189368.1">
    <property type="nucleotide sequence ID" value="NC_014246.1"/>
</dbReference>
<feature type="transmembrane region" description="Helical" evidence="1">
    <location>
        <begin position="48"/>
        <end position="66"/>
    </location>
</feature>
<name>A0A2X2YMH5_9ACTO</name>
<protein>
    <submittedName>
        <fullName evidence="2">Uncharacterized protein</fullName>
    </submittedName>
</protein>